<evidence type="ECO:0000256" key="1">
    <source>
        <dbReference type="SAM" id="MobiDB-lite"/>
    </source>
</evidence>
<dbReference type="PANTHER" id="PTHR37327">
    <property type="entry name" value="CHROMOSOME 1, WHOLE GENOME SHOTGUN SEQUENCE"/>
    <property type="match status" value="1"/>
</dbReference>
<name>A0A0N0NK07_9EURO</name>
<reference evidence="2 3" key="1">
    <citation type="submission" date="2015-06" db="EMBL/GenBank/DDBJ databases">
        <title>Draft genome of the ant-associated black yeast Phialophora attae CBS 131958.</title>
        <authorList>
            <person name="Moreno L.F."/>
            <person name="Stielow B.J."/>
            <person name="de Hoog S."/>
            <person name="Vicente V.A."/>
            <person name="Weiss V.A."/>
            <person name="de Vries M."/>
            <person name="Cruz L.M."/>
            <person name="Souza E.M."/>
        </authorList>
    </citation>
    <scope>NUCLEOTIDE SEQUENCE [LARGE SCALE GENOMIC DNA]</scope>
    <source>
        <strain evidence="2 3">CBS 131958</strain>
    </source>
</reference>
<dbReference type="Proteomes" id="UP000038010">
    <property type="component" value="Unassembled WGS sequence"/>
</dbReference>
<feature type="compositionally biased region" description="Polar residues" evidence="1">
    <location>
        <begin position="360"/>
        <end position="376"/>
    </location>
</feature>
<organism evidence="2 3">
    <name type="scientific">Cyphellophora attinorum</name>
    <dbReference type="NCBI Taxonomy" id="1664694"/>
    <lineage>
        <taxon>Eukaryota</taxon>
        <taxon>Fungi</taxon>
        <taxon>Dikarya</taxon>
        <taxon>Ascomycota</taxon>
        <taxon>Pezizomycotina</taxon>
        <taxon>Eurotiomycetes</taxon>
        <taxon>Chaetothyriomycetidae</taxon>
        <taxon>Chaetothyriales</taxon>
        <taxon>Cyphellophoraceae</taxon>
        <taxon>Cyphellophora</taxon>
    </lineage>
</organism>
<gene>
    <name evidence="2" type="ORF">AB675_10347</name>
</gene>
<feature type="compositionally biased region" description="Low complexity" evidence="1">
    <location>
        <begin position="217"/>
        <end position="246"/>
    </location>
</feature>
<comment type="caution">
    <text evidence="2">The sequence shown here is derived from an EMBL/GenBank/DDBJ whole genome shotgun (WGS) entry which is preliminary data.</text>
</comment>
<dbReference type="VEuPathDB" id="FungiDB:AB675_10347"/>
<dbReference type="PANTHER" id="PTHR37327:SF1">
    <property type="entry name" value="MICROTUBULE INTERACTING AND TRANSPORT DOMAIN-CONTAINING PROTEIN"/>
    <property type="match status" value="1"/>
</dbReference>
<feature type="compositionally biased region" description="Basic and acidic residues" evidence="1">
    <location>
        <begin position="156"/>
        <end position="170"/>
    </location>
</feature>
<dbReference type="STRING" id="1664694.A0A0N0NK07"/>
<protein>
    <submittedName>
        <fullName evidence="2">Uncharacterized protein</fullName>
    </submittedName>
</protein>
<feature type="region of interest" description="Disordered" evidence="1">
    <location>
        <begin position="128"/>
        <end position="284"/>
    </location>
</feature>
<dbReference type="RefSeq" id="XP_017997461.1">
    <property type="nucleotide sequence ID" value="XM_018139112.1"/>
</dbReference>
<feature type="compositionally biased region" description="Polar residues" evidence="1">
    <location>
        <begin position="383"/>
        <end position="396"/>
    </location>
</feature>
<evidence type="ECO:0000313" key="2">
    <source>
        <dbReference type="EMBL" id="KPI37498.1"/>
    </source>
</evidence>
<evidence type="ECO:0000313" key="3">
    <source>
        <dbReference type="Proteomes" id="UP000038010"/>
    </source>
</evidence>
<feature type="region of interest" description="Disordered" evidence="1">
    <location>
        <begin position="308"/>
        <end position="406"/>
    </location>
</feature>
<keyword evidence="3" id="KW-1185">Reference proteome</keyword>
<dbReference type="AlphaFoldDB" id="A0A0N0NK07"/>
<dbReference type="EMBL" id="LFJN01000024">
    <property type="protein sequence ID" value="KPI37498.1"/>
    <property type="molecule type" value="Genomic_DNA"/>
</dbReference>
<sequence length="406" mass="43999">MDDQSVLPSVKKPQQLAKSALEVPMESRYMPPPLSPRRLPQEPGAGNADNAETQSRSTKASKSGTKRTSSESISWLDTIDDESLKSPNPPSLSLSAVHTQPSNSSLANEIEAEFDAALNAAVDAAYDSEDIETEDTPKVSQKAHLFDMSSTVPKMQSRDPMVEGRARADSDVEAPQDYLDEDTTEEEERLLDEMTDGYDFDDFTFDSKSKSALPRQSDSSTFSGRTQSSSNQSTTLTAATNLSTLNEDTELTRTSPSKDPTLPRAAHVETSPSRAGAVTSPQRIERLSAVTLRDRRLSGQNALKIETYAPARGTAQFKGVPKLDIPAPDMQKPLPMPGPPSTGTVPVTPKLDSLERDTSQRVSGNSGSHPGGLSSQHRVEYCSSFSRQVDKNNATSDSDEEKSLFD</sequence>
<feature type="compositionally biased region" description="Polar residues" evidence="1">
    <location>
        <begin position="50"/>
        <end position="75"/>
    </location>
</feature>
<feature type="compositionally biased region" description="Polar residues" evidence="1">
    <location>
        <begin position="96"/>
        <end position="107"/>
    </location>
</feature>
<dbReference type="GeneID" id="28730992"/>
<proteinExistence type="predicted"/>
<feature type="compositionally biased region" description="Acidic residues" evidence="1">
    <location>
        <begin position="171"/>
        <end position="204"/>
    </location>
</feature>
<feature type="region of interest" description="Disordered" evidence="1">
    <location>
        <begin position="1"/>
        <end position="108"/>
    </location>
</feature>
<accession>A0A0N0NK07</accession>